<dbReference type="InterPro" id="IPR046348">
    <property type="entry name" value="SIS_dom_sf"/>
</dbReference>
<dbReference type="PANTHER" id="PTHR10937:SF0">
    <property type="entry name" value="GLUTAMINE--FRUCTOSE-6-PHOSPHATE TRANSAMINASE (ISOMERIZING)"/>
    <property type="match status" value="1"/>
</dbReference>
<evidence type="ECO:0000256" key="4">
    <source>
        <dbReference type="ARBA" id="ARBA00022576"/>
    </source>
</evidence>
<dbReference type="Proteomes" id="UP000182258">
    <property type="component" value="Unassembled WGS sequence"/>
</dbReference>
<dbReference type="EC" id="2.6.1.16" evidence="2"/>
<keyword evidence="5" id="KW-0677">Repeat</keyword>
<dbReference type="GO" id="GO:0006047">
    <property type="term" value="P:UDP-N-acetylglucosamine metabolic process"/>
    <property type="evidence" value="ECO:0007669"/>
    <property type="project" value="TreeGrafter"/>
</dbReference>
<name>A0A1I1QHR1_9HYPH</name>
<feature type="domain" description="SIS" evidence="7">
    <location>
        <begin position="250"/>
        <end position="393"/>
    </location>
</feature>
<evidence type="ECO:0000256" key="5">
    <source>
        <dbReference type="ARBA" id="ARBA00022737"/>
    </source>
</evidence>
<dbReference type="InterPro" id="IPR035490">
    <property type="entry name" value="GlmS/FrlB_SIS"/>
</dbReference>
<comment type="catalytic activity">
    <reaction evidence="1">
        <text>D-fructose 6-phosphate + L-glutamine = D-glucosamine 6-phosphate + L-glutamate</text>
        <dbReference type="Rhea" id="RHEA:13237"/>
        <dbReference type="ChEBI" id="CHEBI:29985"/>
        <dbReference type="ChEBI" id="CHEBI:58359"/>
        <dbReference type="ChEBI" id="CHEBI:58725"/>
        <dbReference type="ChEBI" id="CHEBI:61527"/>
        <dbReference type="EC" id="2.6.1.16"/>
    </reaction>
</comment>
<dbReference type="InterPro" id="IPR001347">
    <property type="entry name" value="SIS_dom"/>
</dbReference>
<sequence length="396" mass="42587">MSQNRLLTPLLSDDSPLDARSKALISNLFDRELELMAALPTDDPLDTKRRRRVELTLPEIEEQPQVIRTTLERERGNIAAAADRVAKSGIKRIYMTGCGDSLACMVAVRSLYEELFGIPCEPVQALDMAYYYHHTLGPDALVITLSSSGTTTRTVEAMMIAKAKGAQTLALSNTPGSALMVESDHQLTIHATRKGWPTQASTAAIALLCQFALDVAKASGRAPSRVATLQAALDAIPDQIAEVITTHNAAIAEIAAREAARTVYLYAAGGPSYAAAMFGTAKVKECTPDHGIAIPLEEFHHYNSQKAGDPLFLIAPAGPSVPRARDTAHEGKRWGGQVYAVVTGDEDMLDTHADVTLRLPAVPEVLSALVYTIPVQLFAYHVAMAKFRAAETALTA</sequence>
<dbReference type="GO" id="GO:0097367">
    <property type="term" value="F:carbohydrate derivative binding"/>
    <property type="evidence" value="ECO:0007669"/>
    <property type="project" value="InterPro"/>
</dbReference>
<dbReference type="AlphaFoldDB" id="A0A1I1QHR1"/>
<proteinExistence type="predicted"/>
<dbReference type="InterPro" id="IPR035466">
    <property type="entry name" value="GlmS/AgaS_SIS"/>
</dbReference>
<evidence type="ECO:0000256" key="6">
    <source>
        <dbReference type="ARBA" id="ARBA00022962"/>
    </source>
</evidence>
<evidence type="ECO:0000313" key="8">
    <source>
        <dbReference type="EMBL" id="SFD21609.1"/>
    </source>
</evidence>
<keyword evidence="6" id="KW-0315">Glutamine amidotransferase</keyword>
<keyword evidence="4" id="KW-0032">Aminotransferase</keyword>
<dbReference type="PROSITE" id="PS51464">
    <property type="entry name" value="SIS"/>
    <property type="match status" value="2"/>
</dbReference>
<evidence type="ECO:0000256" key="3">
    <source>
        <dbReference type="ARBA" id="ARBA00016090"/>
    </source>
</evidence>
<dbReference type="GO" id="GO:0006487">
    <property type="term" value="P:protein N-linked glycosylation"/>
    <property type="evidence" value="ECO:0007669"/>
    <property type="project" value="TreeGrafter"/>
</dbReference>
<dbReference type="PANTHER" id="PTHR10937">
    <property type="entry name" value="GLUCOSAMINE--FRUCTOSE-6-PHOSPHATE AMINOTRANSFERASE, ISOMERIZING"/>
    <property type="match status" value="1"/>
</dbReference>
<dbReference type="RefSeq" id="WP_082102135.1">
    <property type="nucleotide sequence ID" value="NZ_LAPV01000127.1"/>
</dbReference>
<dbReference type="EMBL" id="FOMB01000029">
    <property type="protein sequence ID" value="SFD21609.1"/>
    <property type="molecule type" value="Genomic_DNA"/>
</dbReference>
<evidence type="ECO:0000313" key="9">
    <source>
        <dbReference type="Proteomes" id="UP000182258"/>
    </source>
</evidence>
<reference evidence="8 9" key="1">
    <citation type="submission" date="2016-10" db="EMBL/GenBank/DDBJ databases">
        <authorList>
            <person name="de Groot N.N."/>
        </authorList>
    </citation>
    <scope>NUCLEOTIDE SEQUENCE [LARGE SCALE GENOMIC DNA]</scope>
    <source>
        <strain evidence="8 9">CGMCC 1.10210</strain>
    </source>
</reference>
<dbReference type="SUPFAM" id="SSF53697">
    <property type="entry name" value="SIS domain"/>
    <property type="match status" value="1"/>
</dbReference>
<gene>
    <name evidence="8" type="ORF">SAMN04488059_12934</name>
</gene>
<evidence type="ECO:0000259" key="7">
    <source>
        <dbReference type="PROSITE" id="PS51464"/>
    </source>
</evidence>
<dbReference type="GO" id="GO:0004360">
    <property type="term" value="F:glutamine-fructose-6-phosphate transaminase (isomerizing) activity"/>
    <property type="evidence" value="ECO:0007669"/>
    <property type="project" value="UniProtKB-EC"/>
</dbReference>
<protein>
    <recommendedName>
        <fullName evidence="3">Glutamine--fructose-6-phosphate aminotransferase [isomerizing]</fullName>
        <ecNumber evidence="2">2.6.1.16</ecNumber>
    </recommendedName>
</protein>
<organism evidence="8 9">
    <name type="scientific">Devosia psychrophila</name>
    <dbReference type="NCBI Taxonomy" id="728005"/>
    <lineage>
        <taxon>Bacteria</taxon>
        <taxon>Pseudomonadati</taxon>
        <taxon>Pseudomonadota</taxon>
        <taxon>Alphaproteobacteria</taxon>
        <taxon>Hyphomicrobiales</taxon>
        <taxon>Devosiaceae</taxon>
        <taxon>Devosia</taxon>
    </lineage>
</organism>
<keyword evidence="4" id="KW-0808">Transferase</keyword>
<dbReference type="GO" id="GO:0006002">
    <property type="term" value="P:fructose 6-phosphate metabolic process"/>
    <property type="evidence" value="ECO:0007669"/>
    <property type="project" value="TreeGrafter"/>
</dbReference>
<dbReference type="Pfam" id="PF01380">
    <property type="entry name" value="SIS"/>
    <property type="match status" value="2"/>
</dbReference>
<dbReference type="OrthoDB" id="7808879at2"/>
<dbReference type="CDD" id="cd05008">
    <property type="entry name" value="SIS_GlmS_GlmD_1"/>
    <property type="match status" value="1"/>
</dbReference>
<dbReference type="Gene3D" id="3.40.50.10490">
    <property type="entry name" value="Glucose-6-phosphate isomerase like protein, domain 1"/>
    <property type="match status" value="2"/>
</dbReference>
<feature type="domain" description="SIS" evidence="7">
    <location>
        <begin position="81"/>
        <end position="223"/>
    </location>
</feature>
<evidence type="ECO:0000256" key="2">
    <source>
        <dbReference type="ARBA" id="ARBA00012916"/>
    </source>
</evidence>
<dbReference type="CDD" id="cd05009">
    <property type="entry name" value="SIS_GlmS_GlmD_2"/>
    <property type="match status" value="1"/>
</dbReference>
<accession>A0A1I1QHR1</accession>
<evidence type="ECO:0000256" key="1">
    <source>
        <dbReference type="ARBA" id="ARBA00001031"/>
    </source>
</evidence>
<dbReference type="STRING" id="728005.SAMN04488059_12934"/>